<protein>
    <submittedName>
        <fullName evidence="1">Uncharacterized protein</fullName>
    </submittedName>
</protein>
<reference evidence="2" key="1">
    <citation type="submission" date="2013-03" db="EMBL/GenBank/DDBJ databases">
        <title>The Genome Sequence of Anopheles epiroticus epiroticus2.</title>
        <authorList>
            <consortium name="The Broad Institute Genomics Platform"/>
            <person name="Neafsey D.E."/>
            <person name="Howell P."/>
            <person name="Walker B."/>
            <person name="Young S.K."/>
            <person name="Zeng Q."/>
            <person name="Gargeya S."/>
            <person name="Fitzgerald M."/>
            <person name="Haas B."/>
            <person name="Abouelleil A."/>
            <person name="Allen A.W."/>
            <person name="Alvarado L."/>
            <person name="Arachchi H.M."/>
            <person name="Berlin A.M."/>
            <person name="Chapman S.B."/>
            <person name="Gainer-Dewar J."/>
            <person name="Goldberg J."/>
            <person name="Griggs A."/>
            <person name="Gujja S."/>
            <person name="Hansen M."/>
            <person name="Howarth C."/>
            <person name="Imamovic A."/>
            <person name="Ireland A."/>
            <person name="Larimer J."/>
            <person name="McCowan C."/>
            <person name="Murphy C."/>
            <person name="Pearson M."/>
            <person name="Poon T.W."/>
            <person name="Priest M."/>
            <person name="Roberts A."/>
            <person name="Saif S."/>
            <person name="Shea T."/>
            <person name="Sisk P."/>
            <person name="Sykes S."/>
            <person name="Wortman J."/>
            <person name="Nusbaum C."/>
            <person name="Birren B."/>
        </authorList>
    </citation>
    <scope>NUCLEOTIDE SEQUENCE [LARGE SCALE GENOMIC DNA]</scope>
    <source>
        <strain evidence="2">Epiroticus2</strain>
    </source>
</reference>
<evidence type="ECO:0000313" key="2">
    <source>
        <dbReference type="Proteomes" id="UP000075885"/>
    </source>
</evidence>
<proteinExistence type="predicted"/>
<dbReference type="Proteomes" id="UP000075885">
    <property type="component" value="Unassembled WGS sequence"/>
</dbReference>
<reference evidence="1" key="2">
    <citation type="submission" date="2020-05" db="UniProtKB">
        <authorList>
            <consortium name="EnsemblMetazoa"/>
        </authorList>
    </citation>
    <scope>IDENTIFICATION</scope>
    <source>
        <strain evidence="1">Epiroticus2</strain>
    </source>
</reference>
<evidence type="ECO:0000313" key="1">
    <source>
        <dbReference type="EnsemblMetazoa" id="AEPI000975-PA"/>
    </source>
</evidence>
<dbReference type="VEuPathDB" id="VectorBase:AEPI000975"/>
<sequence length="309" mass="34698">MSARRGLRTRVYDANMSMVENNYRAALERLEKSRRAPSLDREVKPRASPFASRYDFNGAELDEELQVARSRASKVIHEKSVIDQRAEQFRSSSLAPAPVSSALALEGEFDDQVGFRRFLLRRSWVNHNNSVIYVVQATLDRIRASKNLLSQLQSDDALESYRSEARSKLSEQTARKLADKLALGNSDEDEFVSTGMTARKALKIRASTESSSLAQSSQSLKWKDETAESYASKRANATKARLQDIDQEMEEFEAKQAARARRNAQLKQLLAETAAQDIVPASLSEYSDGMKVTSGVMKVKTTQKKMVTF</sequence>
<organism evidence="1 2">
    <name type="scientific">Anopheles epiroticus</name>
    <dbReference type="NCBI Taxonomy" id="199890"/>
    <lineage>
        <taxon>Eukaryota</taxon>
        <taxon>Metazoa</taxon>
        <taxon>Ecdysozoa</taxon>
        <taxon>Arthropoda</taxon>
        <taxon>Hexapoda</taxon>
        <taxon>Insecta</taxon>
        <taxon>Pterygota</taxon>
        <taxon>Neoptera</taxon>
        <taxon>Endopterygota</taxon>
        <taxon>Diptera</taxon>
        <taxon>Nematocera</taxon>
        <taxon>Culicoidea</taxon>
        <taxon>Culicidae</taxon>
        <taxon>Anophelinae</taxon>
        <taxon>Anopheles</taxon>
    </lineage>
</organism>
<dbReference type="EnsemblMetazoa" id="AEPI000975-RA">
    <property type="protein sequence ID" value="AEPI000975-PA"/>
    <property type="gene ID" value="AEPI000975"/>
</dbReference>
<accession>A0A182P241</accession>
<name>A0A182P241_9DIPT</name>
<dbReference type="AlphaFoldDB" id="A0A182P241"/>
<keyword evidence="2" id="KW-1185">Reference proteome</keyword>